<dbReference type="AlphaFoldDB" id="A0A6H5G2V4"/>
<keyword evidence="3" id="KW-1185">Reference proteome</keyword>
<accession>A0A6H5G2V4</accession>
<dbReference type="Proteomes" id="UP000479000">
    <property type="component" value="Unassembled WGS sequence"/>
</dbReference>
<evidence type="ECO:0000256" key="1">
    <source>
        <dbReference type="SAM" id="Phobius"/>
    </source>
</evidence>
<proteinExistence type="predicted"/>
<name>A0A6H5G2V4_9HEMI</name>
<organism evidence="2 3">
    <name type="scientific">Nesidiocoris tenuis</name>
    <dbReference type="NCBI Taxonomy" id="355587"/>
    <lineage>
        <taxon>Eukaryota</taxon>
        <taxon>Metazoa</taxon>
        <taxon>Ecdysozoa</taxon>
        <taxon>Arthropoda</taxon>
        <taxon>Hexapoda</taxon>
        <taxon>Insecta</taxon>
        <taxon>Pterygota</taxon>
        <taxon>Neoptera</taxon>
        <taxon>Paraneoptera</taxon>
        <taxon>Hemiptera</taxon>
        <taxon>Heteroptera</taxon>
        <taxon>Panheteroptera</taxon>
        <taxon>Cimicomorpha</taxon>
        <taxon>Miridae</taxon>
        <taxon>Dicyphina</taxon>
        <taxon>Nesidiocoris</taxon>
    </lineage>
</organism>
<gene>
    <name evidence="2" type="ORF">NTEN_LOCUS3411</name>
</gene>
<sequence>MLETSQKGKFKLKVCNSYRELNLILRNHENDAQSPPLDLRHLETEAEHHERWASIRIMYFTVFLMSLGFSIVITGVWPYLNK</sequence>
<reference evidence="2 3" key="1">
    <citation type="submission" date="2020-02" db="EMBL/GenBank/DDBJ databases">
        <authorList>
            <person name="Ferguson B K."/>
        </authorList>
    </citation>
    <scope>NUCLEOTIDE SEQUENCE [LARGE SCALE GENOMIC DNA]</scope>
</reference>
<feature type="non-terminal residue" evidence="2">
    <location>
        <position position="82"/>
    </location>
</feature>
<protein>
    <submittedName>
        <fullName evidence="2">Uncharacterized protein</fullName>
    </submittedName>
</protein>
<keyword evidence="1" id="KW-1133">Transmembrane helix</keyword>
<keyword evidence="1" id="KW-0812">Transmembrane</keyword>
<keyword evidence="1" id="KW-0472">Membrane</keyword>
<feature type="transmembrane region" description="Helical" evidence="1">
    <location>
        <begin position="57"/>
        <end position="80"/>
    </location>
</feature>
<evidence type="ECO:0000313" key="3">
    <source>
        <dbReference type="Proteomes" id="UP000479000"/>
    </source>
</evidence>
<dbReference type="OrthoDB" id="370281at2759"/>
<evidence type="ECO:0000313" key="2">
    <source>
        <dbReference type="EMBL" id="CAA9997064.1"/>
    </source>
</evidence>
<dbReference type="EMBL" id="CADCXU010005362">
    <property type="protein sequence ID" value="CAA9997064.1"/>
    <property type="molecule type" value="Genomic_DNA"/>
</dbReference>